<proteinExistence type="predicted"/>
<accession>R4K627</accession>
<reference evidence="1 2" key="1">
    <citation type="submission" date="2012-01" db="EMBL/GenBank/DDBJ databases">
        <title>Complete sequence of chromosome of Clostridium pasteurianum BC1.</title>
        <authorList>
            <consortium name="US DOE Joint Genome Institute"/>
            <person name="Lucas S."/>
            <person name="Han J."/>
            <person name="Lapidus A."/>
            <person name="Cheng J.-F."/>
            <person name="Goodwin L."/>
            <person name="Pitluck S."/>
            <person name="Peters L."/>
            <person name="Mikhailova N."/>
            <person name="Teshima H."/>
            <person name="Detter J.C."/>
            <person name="Han C."/>
            <person name="Tapia R."/>
            <person name="Land M."/>
            <person name="Hauser L."/>
            <person name="Kyrpides N."/>
            <person name="Ivanova N."/>
            <person name="Pagani I."/>
            <person name="Dunn J."/>
            <person name="Taghavi S."/>
            <person name="Francis A."/>
            <person name="van der Lelie D."/>
            <person name="Woyke T."/>
        </authorList>
    </citation>
    <scope>NUCLEOTIDE SEQUENCE [LARGE SCALE GENOMIC DNA]</scope>
    <source>
        <strain evidence="1 2">BC1</strain>
    </source>
</reference>
<dbReference type="HOGENOM" id="CLU_3214530_0_0_9"/>
<dbReference type="STRING" id="86416.Clopa_3879"/>
<evidence type="ECO:0000313" key="1">
    <source>
        <dbReference type="EMBL" id="AGK98632.1"/>
    </source>
</evidence>
<sequence length="44" mass="5558">MLSERDYMRSDYKPKKVKKKKEKYGINGILFRLYLILRFFRKKK</sequence>
<evidence type="ECO:0000313" key="2">
    <source>
        <dbReference type="Proteomes" id="UP000013523"/>
    </source>
</evidence>
<dbReference type="RefSeq" id="WP_015616907.1">
    <property type="nucleotide sequence ID" value="NC_021182.1"/>
</dbReference>
<gene>
    <name evidence="1" type="ORF">Clopa_3879</name>
</gene>
<keyword evidence="2" id="KW-1185">Reference proteome</keyword>
<name>R4K627_CLOPA</name>
<organism evidence="1 2">
    <name type="scientific">Clostridium pasteurianum BC1</name>
    <dbReference type="NCBI Taxonomy" id="86416"/>
    <lineage>
        <taxon>Bacteria</taxon>
        <taxon>Bacillati</taxon>
        <taxon>Bacillota</taxon>
        <taxon>Clostridia</taxon>
        <taxon>Eubacteriales</taxon>
        <taxon>Clostridiaceae</taxon>
        <taxon>Clostridium</taxon>
    </lineage>
</organism>
<dbReference type="KEGG" id="cpas:Clopa_3879"/>
<dbReference type="AlphaFoldDB" id="R4K627"/>
<dbReference type="Proteomes" id="UP000013523">
    <property type="component" value="Chromosome"/>
</dbReference>
<protein>
    <submittedName>
        <fullName evidence="1">Uncharacterized protein</fullName>
    </submittedName>
</protein>
<dbReference type="EMBL" id="CP003261">
    <property type="protein sequence ID" value="AGK98632.1"/>
    <property type="molecule type" value="Genomic_DNA"/>
</dbReference>
<dbReference type="PATRIC" id="fig|86416.3.peg.3876"/>